<dbReference type="SUPFAM" id="SSF52540">
    <property type="entry name" value="P-loop containing nucleoside triphosphate hydrolases"/>
    <property type="match status" value="1"/>
</dbReference>
<dbReference type="Proteomes" id="UP001220395">
    <property type="component" value="Chromosome"/>
</dbReference>
<reference evidence="6 7" key="1">
    <citation type="submission" date="2023-02" db="EMBL/GenBank/DDBJ databases">
        <title>Genome sequence of Sphingomonas naphthae.</title>
        <authorList>
            <person name="Kim S."/>
            <person name="Heo J."/>
            <person name="Kwon S.-W."/>
        </authorList>
    </citation>
    <scope>NUCLEOTIDE SEQUENCE [LARGE SCALE GENOMIC DNA]</scope>
    <source>
        <strain evidence="6 7">KACC 18716</strain>
    </source>
</reference>
<dbReference type="PANTHER" id="PTHR46743">
    <property type="entry name" value="TEICHOIC ACIDS EXPORT ATP-BINDING PROTEIN TAGH"/>
    <property type="match status" value="1"/>
</dbReference>
<dbReference type="InterPro" id="IPR003439">
    <property type="entry name" value="ABC_transporter-like_ATP-bd"/>
</dbReference>
<keyword evidence="4 6" id="KW-0067">ATP-binding</keyword>
<proteinExistence type="inferred from homology"/>
<dbReference type="Pfam" id="PF00005">
    <property type="entry name" value="ABC_tran"/>
    <property type="match status" value="1"/>
</dbReference>
<dbReference type="PANTHER" id="PTHR46743:SF2">
    <property type="entry name" value="TEICHOIC ACIDS EXPORT ATP-BINDING PROTEIN TAGH"/>
    <property type="match status" value="1"/>
</dbReference>
<name>A0ABY7TNN4_9SPHN</name>
<organism evidence="6 7">
    <name type="scientific">Sphingomonas naphthae</name>
    <dbReference type="NCBI Taxonomy" id="1813468"/>
    <lineage>
        <taxon>Bacteria</taxon>
        <taxon>Pseudomonadati</taxon>
        <taxon>Pseudomonadota</taxon>
        <taxon>Alphaproteobacteria</taxon>
        <taxon>Sphingomonadales</taxon>
        <taxon>Sphingomonadaceae</taxon>
        <taxon>Sphingomonas</taxon>
    </lineage>
</organism>
<evidence type="ECO:0000259" key="5">
    <source>
        <dbReference type="PROSITE" id="PS50893"/>
    </source>
</evidence>
<dbReference type="InterPro" id="IPR027417">
    <property type="entry name" value="P-loop_NTPase"/>
</dbReference>
<accession>A0ABY7TNN4</accession>
<dbReference type="SMART" id="SM00382">
    <property type="entry name" value="AAA"/>
    <property type="match status" value="1"/>
</dbReference>
<dbReference type="EMBL" id="CP117411">
    <property type="protein sequence ID" value="WCT74852.1"/>
    <property type="molecule type" value="Genomic_DNA"/>
</dbReference>
<keyword evidence="7" id="KW-1185">Reference proteome</keyword>
<dbReference type="InterPro" id="IPR015860">
    <property type="entry name" value="ABC_transpr_TagH-like"/>
</dbReference>
<comment type="similarity">
    <text evidence="1">Belongs to the ABC transporter superfamily.</text>
</comment>
<dbReference type="InterPro" id="IPR003593">
    <property type="entry name" value="AAA+_ATPase"/>
</dbReference>
<sequence>MILFENVSKSYEIHKFQKQVLNNLSFQINRGESIGICGANGAGKSTLMRLLAGIEAPTSGKVTRGLKTSWPMGYGSAFVGAMTGADNVRFLARVYDRPEETLLAEVEEFAELGAYMHQPINTYSAGMVARLAFGASLNIRFECYLVDEVTAAGDMRFRKKSEDGLMARRKESTLIMISHDAGTLRQYCERGAVLYAGTLSFFDSIEEACEIHHGLQALSN</sequence>
<dbReference type="Gene3D" id="3.40.50.300">
    <property type="entry name" value="P-loop containing nucleotide triphosphate hydrolases"/>
    <property type="match status" value="1"/>
</dbReference>
<evidence type="ECO:0000313" key="7">
    <source>
        <dbReference type="Proteomes" id="UP001220395"/>
    </source>
</evidence>
<evidence type="ECO:0000256" key="3">
    <source>
        <dbReference type="ARBA" id="ARBA00022741"/>
    </source>
</evidence>
<dbReference type="GO" id="GO:0005524">
    <property type="term" value="F:ATP binding"/>
    <property type="evidence" value="ECO:0007669"/>
    <property type="project" value="UniProtKB-KW"/>
</dbReference>
<protein>
    <submittedName>
        <fullName evidence="6">ABC transporter ATP-binding protein</fullName>
    </submittedName>
</protein>
<gene>
    <name evidence="6" type="ORF">PQ455_06435</name>
</gene>
<keyword evidence="3" id="KW-0547">Nucleotide-binding</keyword>
<evidence type="ECO:0000313" key="6">
    <source>
        <dbReference type="EMBL" id="WCT74852.1"/>
    </source>
</evidence>
<evidence type="ECO:0000256" key="1">
    <source>
        <dbReference type="ARBA" id="ARBA00005417"/>
    </source>
</evidence>
<dbReference type="PROSITE" id="PS50893">
    <property type="entry name" value="ABC_TRANSPORTER_2"/>
    <property type="match status" value="1"/>
</dbReference>
<evidence type="ECO:0000256" key="2">
    <source>
        <dbReference type="ARBA" id="ARBA00022448"/>
    </source>
</evidence>
<evidence type="ECO:0000256" key="4">
    <source>
        <dbReference type="ARBA" id="ARBA00022840"/>
    </source>
</evidence>
<feature type="domain" description="ABC transporter" evidence="5">
    <location>
        <begin position="2"/>
        <end position="219"/>
    </location>
</feature>
<dbReference type="RefSeq" id="WP_273690237.1">
    <property type="nucleotide sequence ID" value="NZ_CP117411.1"/>
</dbReference>
<dbReference type="CDD" id="cd03220">
    <property type="entry name" value="ABC_KpsT_Wzt"/>
    <property type="match status" value="1"/>
</dbReference>
<keyword evidence="2" id="KW-0813">Transport</keyword>
<dbReference type="InterPro" id="IPR050683">
    <property type="entry name" value="Bact_Polysacc_Export_ATP-bd"/>
</dbReference>